<dbReference type="InterPro" id="IPR003333">
    <property type="entry name" value="CMAS"/>
</dbReference>
<evidence type="ECO:0000256" key="5">
    <source>
        <dbReference type="ARBA" id="ARBA00023098"/>
    </source>
</evidence>
<keyword evidence="3 7" id="KW-0808">Transferase</keyword>
<dbReference type="OrthoDB" id="9782855at2"/>
<organism evidence="7 8">
    <name type="scientific">Sphingorhabdus pulchriflava</name>
    <dbReference type="NCBI Taxonomy" id="2292257"/>
    <lineage>
        <taxon>Bacteria</taxon>
        <taxon>Pseudomonadati</taxon>
        <taxon>Pseudomonadota</taxon>
        <taxon>Alphaproteobacteria</taxon>
        <taxon>Sphingomonadales</taxon>
        <taxon>Sphingomonadaceae</taxon>
        <taxon>Sphingorhabdus</taxon>
    </lineage>
</organism>
<dbReference type="RefSeq" id="WP_115548908.1">
    <property type="nucleotide sequence ID" value="NZ_QRGP01000001.1"/>
</dbReference>
<evidence type="ECO:0000256" key="3">
    <source>
        <dbReference type="ARBA" id="ARBA00022679"/>
    </source>
</evidence>
<dbReference type="EMBL" id="QRGP01000001">
    <property type="protein sequence ID" value="RDV07364.1"/>
    <property type="molecule type" value="Genomic_DNA"/>
</dbReference>
<dbReference type="AlphaFoldDB" id="A0A371BIE1"/>
<accession>A0A371BIE1</accession>
<dbReference type="Pfam" id="PF02353">
    <property type="entry name" value="CMAS"/>
    <property type="match status" value="1"/>
</dbReference>
<gene>
    <name evidence="7" type="ORF">DXH95_08405</name>
</gene>
<keyword evidence="4" id="KW-0949">S-adenosyl-L-methionine</keyword>
<dbReference type="GO" id="GO:0008610">
    <property type="term" value="P:lipid biosynthetic process"/>
    <property type="evidence" value="ECO:0007669"/>
    <property type="project" value="InterPro"/>
</dbReference>
<keyword evidence="2 7" id="KW-0489">Methyltransferase</keyword>
<dbReference type="SUPFAM" id="SSF53335">
    <property type="entry name" value="S-adenosyl-L-methionine-dependent methyltransferases"/>
    <property type="match status" value="1"/>
</dbReference>
<dbReference type="Gene3D" id="3.40.50.150">
    <property type="entry name" value="Vaccinia Virus protein VP39"/>
    <property type="match status" value="1"/>
</dbReference>
<keyword evidence="5" id="KW-0443">Lipid metabolism</keyword>
<evidence type="ECO:0000256" key="1">
    <source>
        <dbReference type="ARBA" id="ARBA00010815"/>
    </source>
</evidence>
<sequence>MNAPEQNRGRHLVHQASLPGTRGGLFSRLKGKAAAHFISTILDRIDQGLEYGVIEGRLPDGSNRVAGGRGEGPAATIEIRNWNALVRLARSGSVGWYEGWAAGEWYSPDPVPIFDLFMRNRVALGSVGRASGLAKIAGRMAHWLHRNTRKHARDNIEAHYDLGNDFYESWLDATMTYSSAVFAKLPPLDEALESGQRRKINLILDRLHLTGNESLLEIGCGWGGLAEAVLERDLASYHGISLSPEQIRFAEARLGEKRDWKITLTDYRDVTGQYDAIASVEMVEAVGQKYWPAYLDCIARCLKPGGRAALQYIRIEDDIFQQYADGQDFIQRYIFPGGMLLSEGRFRALAEARGLRWADQVDYGAHYAETLRLWRERFDAAVAEGRLPAGFDEKFIALWRFYLMYCEGGFRGGGINVAQVTLVKN</sequence>
<keyword evidence="8" id="KW-1185">Reference proteome</keyword>
<feature type="active site" evidence="6">
    <location>
        <position position="406"/>
    </location>
</feature>
<dbReference type="InterPro" id="IPR050723">
    <property type="entry name" value="CFA/CMAS"/>
</dbReference>
<comment type="similarity">
    <text evidence="1">Belongs to the CFA/CMAS family.</text>
</comment>
<dbReference type="CDD" id="cd02440">
    <property type="entry name" value="AdoMet_MTases"/>
    <property type="match status" value="1"/>
</dbReference>
<evidence type="ECO:0000256" key="4">
    <source>
        <dbReference type="ARBA" id="ARBA00022691"/>
    </source>
</evidence>
<comment type="caution">
    <text evidence="7">The sequence shown here is derived from an EMBL/GenBank/DDBJ whole genome shotgun (WGS) entry which is preliminary data.</text>
</comment>
<evidence type="ECO:0000256" key="2">
    <source>
        <dbReference type="ARBA" id="ARBA00022603"/>
    </source>
</evidence>
<dbReference type="GO" id="GO:0008168">
    <property type="term" value="F:methyltransferase activity"/>
    <property type="evidence" value="ECO:0007669"/>
    <property type="project" value="UniProtKB-KW"/>
</dbReference>
<name>A0A371BIE1_9SPHN</name>
<dbReference type="GO" id="GO:0032259">
    <property type="term" value="P:methylation"/>
    <property type="evidence" value="ECO:0007669"/>
    <property type="project" value="UniProtKB-KW"/>
</dbReference>
<evidence type="ECO:0000256" key="6">
    <source>
        <dbReference type="PIRSR" id="PIRSR003085-1"/>
    </source>
</evidence>
<dbReference type="InterPro" id="IPR029063">
    <property type="entry name" value="SAM-dependent_MTases_sf"/>
</dbReference>
<reference evidence="8" key="1">
    <citation type="submission" date="2018-08" db="EMBL/GenBank/DDBJ databases">
        <authorList>
            <person name="Kim S.-J."/>
            <person name="Jung G.-Y."/>
        </authorList>
    </citation>
    <scope>NUCLEOTIDE SEQUENCE [LARGE SCALE GENOMIC DNA]</scope>
    <source>
        <strain evidence="8">GY_G</strain>
    </source>
</reference>
<protein>
    <submittedName>
        <fullName evidence="7">Class I SAM-dependent methyltransferase</fullName>
    </submittedName>
</protein>
<evidence type="ECO:0000313" key="7">
    <source>
        <dbReference type="EMBL" id="RDV07364.1"/>
    </source>
</evidence>
<evidence type="ECO:0000313" key="8">
    <source>
        <dbReference type="Proteomes" id="UP000263833"/>
    </source>
</evidence>
<dbReference type="PANTHER" id="PTHR43667:SF2">
    <property type="entry name" value="FATTY ACID C-METHYL TRANSFERASE"/>
    <property type="match status" value="1"/>
</dbReference>
<dbReference type="PANTHER" id="PTHR43667">
    <property type="entry name" value="CYCLOPROPANE-FATTY-ACYL-PHOSPHOLIPID SYNTHASE"/>
    <property type="match status" value="1"/>
</dbReference>
<dbReference type="PIRSF" id="PIRSF003085">
    <property type="entry name" value="CMAS"/>
    <property type="match status" value="1"/>
</dbReference>
<proteinExistence type="inferred from homology"/>
<dbReference type="Proteomes" id="UP000263833">
    <property type="component" value="Unassembled WGS sequence"/>
</dbReference>